<dbReference type="AlphaFoldDB" id="X1P8G1"/>
<proteinExistence type="predicted"/>
<name>X1P8G1_9ZZZZ</name>
<evidence type="ECO:0000256" key="1">
    <source>
        <dbReference type="SAM" id="Phobius"/>
    </source>
</evidence>
<keyword evidence="1" id="KW-0812">Transmembrane</keyword>
<accession>X1P8G1</accession>
<dbReference type="EMBL" id="BARV01041634">
    <property type="protein sequence ID" value="GAI52577.1"/>
    <property type="molecule type" value="Genomic_DNA"/>
</dbReference>
<gene>
    <name evidence="2" type="ORF">S06H3_62938</name>
</gene>
<keyword evidence="1" id="KW-0472">Membrane</keyword>
<feature type="transmembrane region" description="Helical" evidence="1">
    <location>
        <begin position="28"/>
        <end position="46"/>
    </location>
</feature>
<sequence length="71" mass="7928">GKRGKLPPEWKFNRRRLPMGGVRMSERFLVLIIAGVILVACTVLVALDFNSYLQSIGFLAAGTLFGVHIRR</sequence>
<organism evidence="2">
    <name type="scientific">marine sediment metagenome</name>
    <dbReference type="NCBI Taxonomy" id="412755"/>
    <lineage>
        <taxon>unclassified sequences</taxon>
        <taxon>metagenomes</taxon>
        <taxon>ecological metagenomes</taxon>
    </lineage>
</organism>
<feature type="non-terminal residue" evidence="2">
    <location>
        <position position="1"/>
    </location>
</feature>
<feature type="transmembrane region" description="Helical" evidence="1">
    <location>
        <begin position="52"/>
        <end position="69"/>
    </location>
</feature>
<protein>
    <submittedName>
        <fullName evidence="2">Uncharacterized protein</fullName>
    </submittedName>
</protein>
<keyword evidence="1" id="KW-1133">Transmembrane helix</keyword>
<comment type="caution">
    <text evidence="2">The sequence shown here is derived from an EMBL/GenBank/DDBJ whole genome shotgun (WGS) entry which is preliminary data.</text>
</comment>
<evidence type="ECO:0000313" key="2">
    <source>
        <dbReference type="EMBL" id="GAI52577.1"/>
    </source>
</evidence>
<reference evidence="2" key="1">
    <citation type="journal article" date="2014" name="Front. Microbiol.">
        <title>High frequency of phylogenetically diverse reductive dehalogenase-homologous genes in deep subseafloor sedimentary metagenomes.</title>
        <authorList>
            <person name="Kawai M."/>
            <person name="Futagami T."/>
            <person name="Toyoda A."/>
            <person name="Takaki Y."/>
            <person name="Nishi S."/>
            <person name="Hori S."/>
            <person name="Arai W."/>
            <person name="Tsubouchi T."/>
            <person name="Morono Y."/>
            <person name="Uchiyama I."/>
            <person name="Ito T."/>
            <person name="Fujiyama A."/>
            <person name="Inagaki F."/>
            <person name="Takami H."/>
        </authorList>
    </citation>
    <scope>NUCLEOTIDE SEQUENCE</scope>
    <source>
        <strain evidence="2">Expedition CK06-06</strain>
    </source>
</reference>